<evidence type="ECO:0000313" key="1">
    <source>
        <dbReference type="EMBL" id="PWG81201.1"/>
    </source>
</evidence>
<sequence length="101" mass="11377">MENYQTLVEALNGLKERGYTLDFNLANGVLHNTEENLVLQPEDFSITEVHRFEGMSDPGDNSIVYGIVSDKYNVKGVFVNAYGVYSDDISEELLKKLNTPE</sequence>
<evidence type="ECO:0000313" key="2">
    <source>
        <dbReference type="Proteomes" id="UP000245647"/>
    </source>
</evidence>
<gene>
    <name evidence="1" type="ORF">DDR33_07390</name>
</gene>
<keyword evidence="2" id="KW-1185">Reference proteome</keyword>
<protein>
    <submittedName>
        <fullName evidence="1">Phosphoribosylpyrophosphate synthetase</fullName>
    </submittedName>
</protein>
<dbReference type="EMBL" id="QEAS01000005">
    <property type="protein sequence ID" value="PWG81201.1"/>
    <property type="molecule type" value="Genomic_DNA"/>
</dbReference>
<accession>A0A2U2PII8</accession>
<reference evidence="1 2" key="1">
    <citation type="submission" date="2018-04" db="EMBL/GenBank/DDBJ databases">
        <title>Pedobacter chongqingensis sp. nov., isolated from a rottenly hemp rope.</title>
        <authorList>
            <person name="Cai Y."/>
        </authorList>
    </citation>
    <scope>NUCLEOTIDE SEQUENCE [LARGE SCALE GENOMIC DNA]</scope>
    <source>
        <strain evidence="1 2">FJ4-8</strain>
    </source>
</reference>
<dbReference type="OrthoDB" id="8418771at2"/>
<organism evidence="1 2">
    <name type="scientific">Pararcticibacter amylolyticus</name>
    <dbReference type="NCBI Taxonomy" id="2173175"/>
    <lineage>
        <taxon>Bacteria</taxon>
        <taxon>Pseudomonadati</taxon>
        <taxon>Bacteroidota</taxon>
        <taxon>Sphingobacteriia</taxon>
        <taxon>Sphingobacteriales</taxon>
        <taxon>Sphingobacteriaceae</taxon>
        <taxon>Pararcticibacter</taxon>
    </lineage>
</organism>
<dbReference type="RefSeq" id="WP_109415143.1">
    <property type="nucleotide sequence ID" value="NZ_QEAS01000005.1"/>
</dbReference>
<name>A0A2U2PII8_9SPHI</name>
<proteinExistence type="predicted"/>
<dbReference type="AlphaFoldDB" id="A0A2U2PII8"/>
<comment type="caution">
    <text evidence="1">The sequence shown here is derived from an EMBL/GenBank/DDBJ whole genome shotgun (WGS) entry which is preliminary data.</text>
</comment>
<dbReference type="Proteomes" id="UP000245647">
    <property type="component" value="Unassembled WGS sequence"/>
</dbReference>